<feature type="transmembrane region" description="Helical" evidence="6">
    <location>
        <begin position="470"/>
        <end position="495"/>
    </location>
</feature>
<evidence type="ECO:0000256" key="5">
    <source>
        <dbReference type="ARBA" id="ARBA00023136"/>
    </source>
</evidence>
<comment type="subcellular location">
    <subcellularLocation>
        <location evidence="1">Cell membrane</location>
        <topology evidence="1">Multi-pass membrane protein</topology>
    </subcellularLocation>
</comment>
<feature type="transmembrane region" description="Helical" evidence="6">
    <location>
        <begin position="853"/>
        <end position="874"/>
    </location>
</feature>
<feature type="transmembrane region" description="Helical" evidence="6">
    <location>
        <begin position="437"/>
        <end position="458"/>
    </location>
</feature>
<feature type="transmembrane region" description="Helical" evidence="6">
    <location>
        <begin position="516"/>
        <end position="538"/>
    </location>
</feature>
<feature type="transmembrane region" description="Helical" evidence="6">
    <location>
        <begin position="800"/>
        <end position="824"/>
    </location>
</feature>
<dbReference type="Pfam" id="PF02687">
    <property type="entry name" value="FtsX"/>
    <property type="match status" value="2"/>
</dbReference>
<evidence type="ECO:0000256" key="2">
    <source>
        <dbReference type="ARBA" id="ARBA00022475"/>
    </source>
</evidence>
<feature type="transmembrane region" description="Helical" evidence="6">
    <location>
        <begin position="302"/>
        <end position="327"/>
    </location>
</feature>
<dbReference type="RefSeq" id="WP_214159206.1">
    <property type="nucleotide sequence ID" value="NZ_JAHBAY010000013.1"/>
</dbReference>
<keyword evidence="4 6" id="KW-1133">Transmembrane helix</keyword>
<proteinExistence type="predicted"/>
<feature type="domain" description="ABC3 transporter permease C-terminal" evidence="7">
    <location>
        <begin position="305"/>
        <end position="423"/>
    </location>
</feature>
<keyword evidence="2" id="KW-1003">Cell membrane</keyword>
<feature type="transmembrane region" description="Helical" evidence="6">
    <location>
        <begin position="894"/>
        <end position="917"/>
    </location>
</feature>
<evidence type="ECO:0000313" key="9">
    <source>
        <dbReference type="Proteomes" id="UP001197247"/>
    </source>
</evidence>
<protein>
    <submittedName>
        <fullName evidence="8">FtsX-like permease family protein</fullName>
    </submittedName>
</protein>
<evidence type="ECO:0000256" key="4">
    <source>
        <dbReference type="ARBA" id="ARBA00022989"/>
    </source>
</evidence>
<evidence type="ECO:0000256" key="3">
    <source>
        <dbReference type="ARBA" id="ARBA00022692"/>
    </source>
</evidence>
<organism evidence="8 9">
    <name type="scientific">Kineosporia corallincola</name>
    <dbReference type="NCBI Taxonomy" id="2835133"/>
    <lineage>
        <taxon>Bacteria</taxon>
        <taxon>Bacillati</taxon>
        <taxon>Actinomycetota</taxon>
        <taxon>Actinomycetes</taxon>
        <taxon>Kineosporiales</taxon>
        <taxon>Kineosporiaceae</taxon>
        <taxon>Kineosporia</taxon>
    </lineage>
</organism>
<dbReference type="Proteomes" id="UP001197247">
    <property type="component" value="Unassembled WGS sequence"/>
</dbReference>
<feature type="transmembrane region" description="Helical" evidence="6">
    <location>
        <begin position="348"/>
        <end position="377"/>
    </location>
</feature>
<evidence type="ECO:0000313" key="8">
    <source>
        <dbReference type="EMBL" id="MBT0772665.1"/>
    </source>
</evidence>
<feature type="domain" description="ABC3 transporter permease C-terminal" evidence="7">
    <location>
        <begin position="803"/>
        <end position="919"/>
    </location>
</feature>
<reference evidence="8 9" key="1">
    <citation type="submission" date="2021-05" db="EMBL/GenBank/DDBJ databases">
        <title>Kineosporia and Streptomyces sp. nov. two new marine actinobacteria isolated from Coral.</title>
        <authorList>
            <person name="Buangrab K."/>
            <person name="Sutthacheep M."/>
            <person name="Yeemin T."/>
            <person name="Harunari E."/>
            <person name="Igarashi Y."/>
            <person name="Kanchanasin P."/>
            <person name="Tanasupawat S."/>
            <person name="Phongsopitanun W."/>
        </authorList>
    </citation>
    <scope>NUCLEOTIDE SEQUENCE [LARGE SCALE GENOMIC DNA]</scope>
    <source>
        <strain evidence="8 9">J2-2</strain>
    </source>
</reference>
<dbReference type="EMBL" id="JAHBAY010000013">
    <property type="protein sequence ID" value="MBT0772665.1"/>
    <property type="molecule type" value="Genomic_DNA"/>
</dbReference>
<feature type="transmembrane region" description="Helical" evidence="6">
    <location>
        <begin position="397"/>
        <end position="416"/>
    </location>
</feature>
<dbReference type="InterPro" id="IPR038766">
    <property type="entry name" value="Membrane_comp_ABC_pdt"/>
</dbReference>
<keyword evidence="9" id="KW-1185">Reference proteome</keyword>
<sequence length="930" mass="97063">MRAWIPAWRVARRDVWRHKGRSALVALMIALPVLALSSVSVLFRSDDRDPQDVVRVELGVQAQAEITYAGFAPVVQSPAGNGYDSGTVIGDDKEDAGDENLLSTEEFEQRAASVISSRDQLVRDRTLDANRNLRWQDRLLSAGLRELDYTGSGLKGLIEQVSGRAPQAAGEVVVSRKLQDAGVRVGDTLTYQPSQKDEARTLTVVGVVDGIDIEKQVIGPAGSLFPEGVFRTEGGFLTYAGAFGEARLLVTGPDPVTWDQVLDLNQSGSVVLSRQVVADPPPSEQVPYNDGDYAVDGESVGIVAVVIGMVLLQIALLAGPAIAVGARRNQRTLALMASSGAERRHLRAVLLASNGLIGLVSSAVAAVLGAGLGIAIIAVLRAHDVTFVRVDVRPLDLLVLVATGTLTAVAASLVPARQAARLDVVAALTGRRDYSPPALRVPVAGLLLALAGTVLALVSSGEYWTFPTVLGLAVAEVGMVMASGAVVALAARLAVRLPFSARFALRDAARQRSRTAPAVAAVLAAIAGGSAALVYLAAQDDHDQREYRASTATGVLVVGADTYGDNQAVDALSVAEGVVRRDLPVESLQTFRTSAWEEDEGDVNVSLTPLMPDDVECPGTAMEGIASVVMPGDDEVYKEGTPGPCGGRSDPGTLEFGYGNVFDDGTAVDLITGGQAPTTVAALRAGTVVSTDPEMIWPDGTVHVAVERYTERNDTPSSVTTITLKAVLAGAGESNINGLVYPTAAAEKLGIGLEDGGFVAATTRMPTTAQEERTDEALLRDAGLGLSLERGYVSHYGTGLLSLLVAAAVISLIGTFTAVGLAAAETRADVSTLAAVGAGPGVRRRLAAAQAGVISGLGGVLGVLSGILAGWVLVRMQQDWTAGYGDENLWRLVLPWNYLLAVGLGIPLLAMVIGFLTTRSRLAVVRRLGQ</sequence>
<name>A0ABS5TNI3_9ACTN</name>
<keyword evidence="3 6" id="KW-0812">Transmembrane</keyword>
<accession>A0ABS5TNI3</accession>
<gene>
    <name evidence="8" type="ORF">KIH74_27220</name>
</gene>
<evidence type="ECO:0000259" key="7">
    <source>
        <dbReference type="Pfam" id="PF02687"/>
    </source>
</evidence>
<evidence type="ECO:0000256" key="6">
    <source>
        <dbReference type="SAM" id="Phobius"/>
    </source>
</evidence>
<evidence type="ECO:0000256" key="1">
    <source>
        <dbReference type="ARBA" id="ARBA00004651"/>
    </source>
</evidence>
<keyword evidence="5 6" id="KW-0472">Membrane</keyword>
<dbReference type="PANTHER" id="PTHR30287:SF1">
    <property type="entry name" value="INNER MEMBRANE PROTEIN"/>
    <property type="match status" value="1"/>
</dbReference>
<comment type="caution">
    <text evidence="8">The sequence shown here is derived from an EMBL/GenBank/DDBJ whole genome shotgun (WGS) entry which is preliminary data.</text>
</comment>
<dbReference type="InterPro" id="IPR003838">
    <property type="entry name" value="ABC3_permease_C"/>
</dbReference>
<dbReference type="PANTHER" id="PTHR30287">
    <property type="entry name" value="MEMBRANE COMPONENT OF PREDICTED ABC SUPERFAMILY METABOLITE UPTAKE TRANSPORTER"/>
    <property type="match status" value="1"/>
</dbReference>